<protein>
    <submittedName>
        <fullName evidence="1">Uncharacterized protein</fullName>
    </submittedName>
</protein>
<name>A0ABV2BR16_9GAMM</name>
<proteinExistence type="predicted"/>
<evidence type="ECO:0000313" key="2">
    <source>
        <dbReference type="Proteomes" id="UP001548189"/>
    </source>
</evidence>
<keyword evidence="2" id="KW-1185">Reference proteome</keyword>
<sequence length="241" mass="27450">MLYGFSKSLVKEVEVMVAEVGLSKYEALNWLLKNYRLPLSLLMVGVGVFLSGIAKFIALLALASLTLYWLFELLFWTSSTITLFNNANAALFCFLIVISVFSIPSSYCFCGVHDEYVKFVSDALKRLNLSHREQVTLIKENMREFERRVKVRVIGLRTALVICWAWVGYLLKEAIKFAVNNKGQFVAGDSYILTLSILGGFILYFLIESYAKANLLIFKIIQLGCNEVEYKMLSENKTIRN</sequence>
<gene>
    <name evidence="1" type="ORF">ABVT43_04525</name>
</gene>
<comment type="caution">
    <text evidence="1">The sequence shown here is derived from an EMBL/GenBank/DDBJ whole genome shotgun (WGS) entry which is preliminary data.</text>
</comment>
<reference evidence="1 2" key="1">
    <citation type="submission" date="2024-06" db="EMBL/GenBank/DDBJ databases">
        <authorList>
            <person name="Li F."/>
        </authorList>
    </citation>
    <scope>NUCLEOTIDE SEQUENCE [LARGE SCALE GENOMIC DNA]</scope>
    <source>
        <strain evidence="1 2">GXAS 311</strain>
    </source>
</reference>
<dbReference type="Proteomes" id="UP001548189">
    <property type="component" value="Unassembled WGS sequence"/>
</dbReference>
<evidence type="ECO:0000313" key="1">
    <source>
        <dbReference type="EMBL" id="MET1254384.1"/>
    </source>
</evidence>
<dbReference type="EMBL" id="JBEVCJ010000004">
    <property type="protein sequence ID" value="MET1254384.1"/>
    <property type="molecule type" value="Genomic_DNA"/>
</dbReference>
<accession>A0ABV2BR16</accession>
<organism evidence="1 2">
    <name type="scientific">Aliikangiella maris</name>
    <dbReference type="NCBI Taxonomy" id="3162458"/>
    <lineage>
        <taxon>Bacteria</taxon>
        <taxon>Pseudomonadati</taxon>
        <taxon>Pseudomonadota</taxon>
        <taxon>Gammaproteobacteria</taxon>
        <taxon>Oceanospirillales</taxon>
        <taxon>Pleioneaceae</taxon>
        <taxon>Aliikangiella</taxon>
    </lineage>
</organism>